<dbReference type="EMBL" id="ML734955">
    <property type="protein sequence ID" value="KAB8207644.1"/>
    <property type="molecule type" value="Genomic_DNA"/>
</dbReference>
<protein>
    <submittedName>
        <fullName evidence="2">Uncharacterized protein</fullName>
    </submittedName>
</protein>
<dbReference type="VEuPathDB" id="FungiDB:BDV34DRAFT_191524"/>
<sequence length="130" mass="14056">MKKSIELWVTVWAGQGHICSCSLCFIPGYSKAYTPPSTLFFYFFFSPPLSLLALLDSVWTNAILESSSASASALRNAADHSIWIGSCLRPSESLLLGRSQRFDCGGELYEAGLSSYTLLLAGSIFANISG</sequence>
<proteinExistence type="predicted"/>
<accession>A0A5N6DS18</accession>
<keyword evidence="1" id="KW-0472">Membrane</keyword>
<dbReference type="AlphaFoldDB" id="A0A5N6DS18"/>
<keyword evidence="1" id="KW-0812">Transmembrane</keyword>
<evidence type="ECO:0000313" key="3">
    <source>
        <dbReference type="Proteomes" id="UP000326532"/>
    </source>
</evidence>
<gene>
    <name evidence="2" type="ORF">BDV34DRAFT_191524</name>
</gene>
<feature type="transmembrane region" description="Helical" evidence="1">
    <location>
        <begin position="40"/>
        <end position="59"/>
    </location>
</feature>
<feature type="transmembrane region" description="Helical" evidence="1">
    <location>
        <begin position="7"/>
        <end position="28"/>
    </location>
</feature>
<keyword evidence="3" id="KW-1185">Reference proteome</keyword>
<evidence type="ECO:0000256" key="1">
    <source>
        <dbReference type="SAM" id="Phobius"/>
    </source>
</evidence>
<reference evidence="2 3" key="1">
    <citation type="submission" date="2019-04" db="EMBL/GenBank/DDBJ databases">
        <title>Fungal friends and foes A comparative genomics study of 23 Aspergillus species from section Flavi.</title>
        <authorList>
            <consortium name="DOE Joint Genome Institute"/>
            <person name="Kjaerbolling I."/>
            <person name="Vesth T.C."/>
            <person name="Frisvad J.C."/>
            <person name="Nybo J.L."/>
            <person name="Theobald S."/>
            <person name="Kildgaard S."/>
            <person name="Petersen T.I."/>
            <person name="Kuo A."/>
            <person name="Sato A."/>
            <person name="Lyhne E.K."/>
            <person name="Kogle M.E."/>
            <person name="Wiebenga A."/>
            <person name="Kun R.S."/>
            <person name="Lubbers R.J."/>
            <person name="Makela M.R."/>
            <person name="Barry K."/>
            <person name="Chovatia M."/>
            <person name="Clum A."/>
            <person name="Daum C."/>
            <person name="Haridas S."/>
            <person name="He G."/>
            <person name="LaButti K."/>
            <person name="Lipzen A."/>
            <person name="Mondo S."/>
            <person name="Pangilinan J."/>
            <person name="Riley R."/>
            <person name="Salamov A."/>
            <person name="Simmons B.A."/>
            <person name="Magnuson J.K."/>
            <person name="Henrissat B."/>
            <person name="Mortensen U.H."/>
            <person name="Larsen T.O."/>
            <person name="De vries R.P."/>
            <person name="Grigoriev I.V."/>
            <person name="Machida M."/>
            <person name="Baker S.E."/>
            <person name="Andersen M.R."/>
        </authorList>
    </citation>
    <scope>NUCLEOTIDE SEQUENCE [LARGE SCALE GENOMIC DNA]</scope>
    <source>
        <strain evidence="2 3">CBS 117618</strain>
    </source>
</reference>
<keyword evidence="1" id="KW-1133">Transmembrane helix</keyword>
<evidence type="ECO:0000313" key="2">
    <source>
        <dbReference type="EMBL" id="KAB8207644.1"/>
    </source>
</evidence>
<name>A0A5N6DS18_ASPPA</name>
<organism evidence="2 3">
    <name type="scientific">Aspergillus parasiticus</name>
    <dbReference type="NCBI Taxonomy" id="5067"/>
    <lineage>
        <taxon>Eukaryota</taxon>
        <taxon>Fungi</taxon>
        <taxon>Dikarya</taxon>
        <taxon>Ascomycota</taxon>
        <taxon>Pezizomycotina</taxon>
        <taxon>Eurotiomycetes</taxon>
        <taxon>Eurotiomycetidae</taxon>
        <taxon>Eurotiales</taxon>
        <taxon>Aspergillaceae</taxon>
        <taxon>Aspergillus</taxon>
        <taxon>Aspergillus subgen. Circumdati</taxon>
    </lineage>
</organism>
<dbReference type="Proteomes" id="UP000326532">
    <property type="component" value="Unassembled WGS sequence"/>
</dbReference>